<sequence>MATSSLKKSFVINSKKEADAFVKLFANSMKNPPEPIKEVNVSSIPCEQMAQIINAQLSKNN</sequence>
<comment type="caution">
    <text evidence="1">The sequence shown here is derived from an EMBL/GenBank/DDBJ whole genome shotgun (WGS) entry which is preliminary data.</text>
</comment>
<dbReference type="AlphaFoldDB" id="C8PRB3"/>
<protein>
    <submittedName>
        <fullName evidence="1">Uncharacterized protein</fullName>
    </submittedName>
</protein>
<dbReference type="STRING" id="596324.TREVI0001_0804"/>
<proteinExistence type="predicted"/>
<dbReference type="Proteomes" id="UP000004509">
    <property type="component" value="Unassembled WGS sequence"/>
</dbReference>
<dbReference type="GeneID" id="301462405"/>
<organism evidence="1 2">
    <name type="scientific">Treponema vincentii ATCC 35580</name>
    <dbReference type="NCBI Taxonomy" id="596324"/>
    <lineage>
        <taxon>Bacteria</taxon>
        <taxon>Pseudomonadati</taxon>
        <taxon>Spirochaetota</taxon>
        <taxon>Spirochaetia</taxon>
        <taxon>Spirochaetales</taxon>
        <taxon>Treponemataceae</taxon>
        <taxon>Treponema</taxon>
    </lineage>
</organism>
<dbReference type="RefSeq" id="WP_006189074.1">
    <property type="nucleotide sequence ID" value="NZ_ACYH01000041.1"/>
</dbReference>
<evidence type="ECO:0000313" key="1">
    <source>
        <dbReference type="EMBL" id="EEV20038.1"/>
    </source>
</evidence>
<gene>
    <name evidence="1" type="ORF">TREVI0001_0804</name>
</gene>
<accession>C8PRB3</accession>
<dbReference type="EMBL" id="ACYH01000041">
    <property type="protein sequence ID" value="EEV20038.1"/>
    <property type="molecule type" value="Genomic_DNA"/>
</dbReference>
<name>C8PRB3_9SPIR</name>
<reference evidence="1 2" key="1">
    <citation type="submission" date="2009-07" db="EMBL/GenBank/DDBJ databases">
        <authorList>
            <person name="Madupu R."/>
            <person name="Sebastian Y."/>
            <person name="Durkin A.S."/>
            <person name="Torralba M."/>
            <person name="Methe B."/>
            <person name="Sutton G.G."/>
            <person name="Strausberg R.L."/>
            <person name="Nelson K.E."/>
        </authorList>
    </citation>
    <scope>NUCLEOTIDE SEQUENCE [LARGE SCALE GENOMIC DNA]</scope>
    <source>
        <strain evidence="1 2">ATCC 35580</strain>
    </source>
</reference>
<evidence type="ECO:0000313" key="2">
    <source>
        <dbReference type="Proteomes" id="UP000004509"/>
    </source>
</evidence>